<organism evidence="1 2">
    <name type="scientific">Morganella morganii</name>
    <name type="common">Proteus morganii</name>
    <dbReference type="NCBI Taxonomy" id="582"/>
    <lineage>
        <taxon>Bacteria</taxon>
        <taxon>Pseudomonadati</taxon>
        <taxon>Pseudomonadota</taxon>
        <taxon>Gammaproteobacteria</taxon>
        <taxon>Enterobacterales</taxon>
        <taxon>Morganellaceae</taxon>
        <taxon>Morganella</taxon>
    </lineage>
</organism>
<dbReference type="PATRIC" id="fig|582.24.peg.3346"/>
<gene>
    <name evidence="1" type="ORF">UA45_10645</name>
</gene>
<dbReference type="AlphaFoldDB" id="A0A0D8L9I1"/>
<accession>A0A0D8L9I1</accession>
<name>A0A0D8L9I1_MORMO</name>
<comment type="caution">
    <text evidence="1">The sequence shown here is derived from an EMBL/GenBank/DDBJ whole genome shotgun (WGS) entry which is preliminary data.</text>
</comment>
<evidence type="ECO:0000313" key="2">
    <source>
        <dbReference type="Proteomes" id="UP000032582"/>
    </source>
</evidence>
<proteinExistence type="predicted"/>
<evidence type="ECO:0000313" key="1">
    <source>
        <dbReference type="EMBL" id="KJF77761.1"/>
    </source>
</evidence>
<dbReference type="Proteomes" id="UP000032582">
    <property type="component" value="Unassembled WGS sequence"/>
</dbReference>
<protein>
    <submittedName>
        <fullName evidence="1">Uncharacterized protein</fullName>
    </submittedName>
</protein>
<reference evidence="1 2" key="1">
    <citation type="submission" date="2015-02" db="EMBL/GenBank/DDBJ databases">
        <title>Whole genome shotgun sequencing of cultured foodborne pathogen.</title>
        <authorList>
            <person name="Timme R."/>
            <person name="Allard M.W."/>
            <person name="Strain E."/>
            <person name="Evans P.S."/>
            <person name="Brown E."/>
        </authorList>
    </citation>
    <scope>NUCLEOTIDE SEQUENCE [LARGE SCALE GENOMIC DNA]</scope>
    <source>
        <strain evidence="1 2">GCSL-TSO-24</strain>
    </source>
</reference>
<sequence length="97" mass="11523">MKYPKIDDFHNGIKPMPKLFRVISVELDVLRAHLGSGGGVIFDCDDVEIRKVRRVKHNGGWCWQLVKENKDQEQWDYCLNQDRECLDNLNWEFGLFR</sequence>
<dbReference type="EMBL" id="JZSH01000108">
    <property type="protein sequence ID" value="KJF77761.1"/>
    <property type="molecule type" value="Genomic_DNA"/>
</dbReference>